<sequence length="29" mass="3268">MYSKISQLLSLLGKGICYRASKHIGKCRL</sequence>
<accession>A0A8S5RI54</accession>
<name>A0A8S5RI54_9VIRU</name>
<protein>
    <submittedName>
        <fullName evidence="1">Uncharacterized protein</fullName>
    </submittedName>
</protein>
<organism evidence="1">
    <name type="scientific">virus sp. ctML55</name>
    <dbReference type="NCBI Taxonomy" id="2827627"/>
    <lineage>
        <taxon>Viruses</taxon>
    </lineage>
</organism>
<dbReference type="EMBL" id="BK059105">
    <property type="protein sequence ID" value="DAE30753.1"/>
    <property type="molecule type" value="Genomic_DNA"/>
</dbReference>
<evidence type="ECO:0000313" key="1">
    <source>
        <dbReference type="EMBL" id="DAE30753.1"/>
    </source>
</evidence>
<proteinExistence type="predicted"/>
<reference evidence="1" key="1">
    <citation type="journal article" date="2021" name="Proc. Natl. Acad. Sci. U.S.A.">
        <title>A Catalog of Tens of Thousands of Viruses from Human Metagenomes Reveals Hidden Associations with Chronic Diseases.</title>
        <authorList>
            <person name="Tisza M.J."/>
            <person name="Buck C.B."/>
        </authorList>
    </citation>
    <scope>NUCLEOTIDE SEQUENCE</scope>
    <source>
        <strain evidence="1">CtML55</strain>
    </source>
</reference>